<keyword evidence="1" id="KW-0472">Membrane</keyword>
<keyword evidence="1" id="KW-1133">Transmembrane helix</keyword>
<evidence type="ECO:0000313" key="2">
    <source>
        <dbReference type="EMBL" id="GMR52324.1"/>
    </source>
</evidence>
<accession>A0AAN5CX93</accession>
<reference evidence="3" key="1">
    <citation type="submission" date="2022-10" db="EMBL/GenBank/DDBJ databases">
        <title>Genome assembly of Pristionchus species.</title>
        <authorList>
            <person name="Yoshida K."/>
            <person name="Sommer R.J."/>
        </authorList>
    </citation>
    <scope>NUCLEOTIDE SEQUENCE [LARGE SCALE GENOMIC DNA]</scope>
    <source>
        <strain evidence="3">RS5460</strain>
    </source>
</reference>
<keyword evidence="1" id="KW-0812">Transmembrane</keyword>
<protein>
    <submittedName>
        <fullName evidence="2">Uncharacterized protein</fullName>
    </submittedName>
</protein>
<name>A0AAN5CX93_9BILA</name>
<organism evidence="2 3">
    <name type="scientific">Pristionchus mayeri</name>
    <dbReference type="NCBI Taxonomy" id="1317129"/>
    <lineage>
        <taxon>Eukaryota</taxon>
        <taxon>Metazoa</taxon>
        <taxon>Ecdysozoa</taxon>
        <taxon>Nematoda</taxon>
        <taxon>Chromadorea</taxon>
        <taxon>Rhabditida</taxon>
        <taxon>Rhabditina</taxon>
        <taxon>Diplogasteromorpha</taxon>
        <taxon>Diplogasteroidea</taxon>
        <taxon>Neodiplogasteridae</taxon>
        <taxon>Pristionchus</taxon>
    </lineage>
</organism>
<feature type="non-terminal residue" evidence="2">
    <location>
        <position position="75"/>
    </location>
</feature>
<dbReference type="EMBL" id="BTRK01000005">
    <property type="protein sequence ID" value="GMR52324.1"/>
    <property type="molecule type" value="Genomic_DNA"/>
</dbReference>
<dbReference type="AlphaFoldDB" id="A0AAN5CX93"/>
<keyword evidence="3" id="KW-1185">Reference proteome</keyword>
<evidence type="ECO:0000313" key="3">
    <source>
        <dbReference type="Proteomes" id="UP001328107"/>
    </source>
</evidence>
<evidence type="ECO:0000256" key="1">
    <source>
        <dbReference type="SAM" id="Phobius"/>
    </source>
</evidence>
<feature type="non-terminal residue" evidence="2">
    <location>
        <position position="1"/>
    </location>
</feature>
<gene>
    <name evidence="2" type="ORF">PMAYCL1PPCAC_22519</name>
</gene>
<comment type="caution">
    <text evidence="2">The sequence shown here is derived from an EMBL/GenBank/DDBJ whole genome shotgun (WGS) entry which is preliminary data.</text>
</comment>
<feature type="transmembrane region" description="Helical" evidence="1">
    <location>
        <begin position="38"/>
        <end position="57"/>
    </location>
</feature>
<proteinExistence type="predicted"/>
<sequence>VPDRYQGIALMCVTATDFFSASLTGILSSWIVTNEIPWQYGLLAGPVFSFLPILGVFSARSQFRGLSNSSQRRSL</sequence>
<dbReference type="Proteomes" id="UP001328107">
    <property type="component" value="Unassembled WGS sequence"/>
</dbReference>
<feature type="transmembrane region" description="Helical" evidence="1">
    <location>
        <begin position="7"/>
        <end position="32"/>
    </location>
</feature>